<organism evidence="1 2">
    <name type="scientific">Elasticomyces elasticus</name>
    <dbReference type="NCBI Taxonomy" id="574655"/>
    <lineage>
        <taxon>Eukaryota</taxon>
        <taxon>Fungi</taxon>
        <taxon>Dikarya</taxon>
        <taxon>Ascomycota</taxon>
        <taxon>Pezizomycotina</taxon>
        <taxon>Dothideomycetes</taxon>
        <taxon>Dothideomycetidae</taxon>
        <taxon>Mycosphaerellales</taxon>
        <taxon>Teratosphaeriaceae</taxon>
        <taxon>Elasticomyces</taxon>
    </lineage>
</organism>
<dbReference type="AlphaFoldDB" id="A0AAN7W911"/>
<dbReference type="EMBL" id="JAVRQU010000004">
    <property type="protein sequence ID" value="KAK5703836.1"/>
    <property type="molecule type" value="Genomic_DNA"/>
</dbReference>
<evidence type="ECO:0000313" key="1">
    <source>
        <dbReference type="EMBL" id="KAK5703836.1"/>
    </source>
</evidence>
<dbReference type="Proteomes" id="UP001310594">
    <property type="component" value="Unassembled WGS sequence"/>
</dbReference>
<comment type="caution">
    <text evidence="1">The sequence shown here is derived from an EMBL/GenBank/DDBJ whole genome shotgun (WGS) entry which is preliminary data.</text>
</comment>
<sequence>MAAAQQFAAVLENAERSWLQSQIRADRFEDVLWMVSAGVEDCVISLLRESRTAELRGEVERELRIARAYLLDPTSNRSSTLTTSLGGSSVTSLAASHNNAASDTFQYSG</sequence>
<gene>
    <name evidence="1" type="ORF">LTR97_002849</name>
</gene>
<proteinExistence type="predicted"/>
<name>A0AAN7W911_9PEZI</name>
<accession>A0AAN7W911</accession>
<protein>
    <submittedName>
        <fullName evidence="1">Uncharacterized protein</fullName>
    </submittedName>
</protein>
<evidence type="ECO:0000313" key="2">
    <source>
        <dbReference type="Proteomes" id="UP001310594"/>
    </source>
</evidence>
<reference evidence="1" key="1">
    <citation type="submission" date="2023-08" db="EMBL/GenBank/DDBJ databases">
        <title>Black Yeasts Isolated from many extreme environments.</title>
        <authorList>
            <person name="Coleine C."/>
            <person name="Stajich J.E."/>
            <person name="Selbmann L."/>
        </authorList>
    </citation>
    <scope>NUCLEOTIDE SEQUENCE</scope>
    <source>
        <strain evidence="1">CCFEE 5810</strain>
    </source>
</reference>